<dbReference type="InterPro" id="IPR052710">
    <property type="entry name" value="CAAX_protease"/>
</dbReference>
<dbReference type="EC" id="3.4.-.-" evidence="4"/>
<feature type="transmembrane region" description="Helical" evidence="2">
    <location>
        <begin position="34"/>
        <end position="52"/>
    </location>
</feature>
<feature type="transmembrane region" description="Helical" evidence="2">
    <location>
        <begin position="138"/>
        <end position="160"/>
    </location>
</feature>
<dbReference type="PANTHER" id="PTHR36435:SF1">
    <property type="entry name" value="CAAX AMINO TERMINAL PROTEASE FAMILY PROTEIN"/>
    <property type="match status" value="1"/>
</dbReference>
<protein>
    <submittedName>
        <fullName evidence="4">CPBP family intramembrane glutamic endopeptidase</fullName>
        <ecNumber evidence="4">3.4.-.-</ecNumber>
    </submittedName>
</protein>
<feature type="transmembrane region" description="Helical" evidence="2">
    <location>
        <begin position="73"/>
        <end position="93"/>
    </location>
</feature>
<dbReference type="EMBL" id="JBHTMO010000024">
    <property type="protein sequence ID" value="MFD1393443.1"/>
    <property type="molecule type" value="Genomic_DNA"/>
</dbReference>
<sequence>MSLQKHAVQILGLYLGVLLGSMLILHLWPGESGLWATTGLAVLGALIAWRCDRRLVVPNTIEAPGVASAQTRVVWGVSGVAIVLIVELLGTWLEAVLFRTAAPTLTQATSALHSVPFYALALVWALPVLEEYAFRRVIFGNLAGITSVFGAALISGLLFALATDPAHWLTGTLVGITYAYLYKQTGSVQTPLIAHIGMLALTLGYAMWH</sequence>
<comment type="similarity">
    <text evidence="1">Belongs to the UPF0177 family.</text>
</comment>
<name>A0ABW4BBP0_9LACO</name>
<dbReference type="Proteomes" id="UP001597249">
    <property type="component" value="Unassembled WGS sequence"/>
</dbReference>
<accession>A0ABW4BBP0</accession>
<feature type="transmembrane region" description="Helical" evidence="2">
    <location>
        <begin position="105"/>
        <end position="126"/>
    </location>
</feature>
<proteinExistence type="inferred from homology"/>
<dbReference type="Pfam" id="PF02517">
    <property type="entry name" value="Rce1-like"/>
    <property type="match status" value="1"/>
</dbReference>
<feature type="transmembrane region" description="Helical" evidence="2">
    <location>
        <begin position="7"/>
        <end position="28"/>
    </location>
</feature>
<gene>
    <name evidence="4" type="ORF">ACFQ3L_07655</name>
</gene>
<reference evidence="5" key="1">
    <citation type="journal article" date="2019" name="Int. J. Syst. Evol. Microbiol.">
        <title>The Global Catalogue of Microorganisms (GCM) 10K type strain sequencing project: providing services to taxonomists for standard genome sequencing and annotation.</title>
        <authorList>
            <consortium name="The Broad Institute Genomics Platform"/>
            <consortium name="The Broad Institute Genome Sequencing Center for Infectious Disease"/>
            <person name="Wu L."/>
            <person name="Ma J."/>
        </authorList>
    </citation>
    <scope>NUCLEOTIDE SEQUENCE [LARGE SCALE GENOMIC DNA]</scope>
    <source>
        <strain evidence="5">CCM 8911</strain>
    </source>
</reference>
<keyword evidence="2" id="KW-1133">Transmembrane helix</keyword>
<dbReference type="RefSeq" id="WP_125584728.1">
    <property type="nucleotide sequence ID" value="NZ_JBHTMO010000024.1"/>
</dbReference>
<dbReference type="PANTHER" id="PTHR36435">
    <property type="entry name" value="SLR1288 PROTEIN"/>
    <property type="match status" value="1"/>
</dbReference>
<comment type="caution">
    <text evidence="4">The sequence shown here is derived from an EMBL/GenBank/DDBJ whole genome shotgun (WGS) entry which is preliminary data.</text>
</comment>
<keyword evidence="4" id="KW-0378">Hydrolase</keyword>
<evidence type="ECO:0000313" key="5">
    <source>
        <dbReference type="Proteomes" id="UP001597249"/>
    </source>
</evidence>
<dbReference type="GO" id="GO:0016787">
    <property type="term" value="F:hydrolase activity"/>
    <property type="evidence" value="ECO:0007669"/>
    <property type="project" value="UniProtKB-KW"/>
</dbReference>
<keyword evidence="2" id="KW-0812">Transmembrane</keyword>
<feature type="domain" description="CAAX prenyl protease 2/Lysostaphin resistance protein A-like" evidence="3">
    <location>
        <begin position="116"/>
        <end position="198"/>
    </location>
</feature>
<organism evidence="4 5">
    <name type="scientific">Lacticaseibacillus jixianensis</name>
    <dbReference type="NCBI Taxonomy" id="2486012"/>
    <lineage>
        <taxon>Bacteria</taxon>
        <taxon>Bacillati</taxon>
        <taxon>Bacillota</taxon>
        <taxon>Bacilli</taxon>
        <taxon>Lactobacillales</taxon>
        <taxon>Lactobacillaceae</taxon>
        <taxon>Lacticaseibacillus</taxon>
    </lineage>
</organism>
<dbReference type="InterPro" id="IPR003675">
    <property type="entry name" value="Rce1/LyrA-like_dom"/>
</dbReference>
<keyword evidence="2" id="KW-0472">Membrane</keyword>
<feature type="transmembrane region" description="Helical" evidence="2">
    <location>
        <begin position="190"/>
        <end position="208"/>
    </location>
</feature>
<evidence type="ECO:0000256" key="2">
    <source>
        <dbReference type="SAM" id="Phobius"/>
    </source>
</evidence>
<evidence type="ECO:0000259" key="3">
    <source>
        <dbReference type="Pfam" id="PF02517"/>
    </source>
</evidence>
<evidence type="ECO:0000256" key="1">
    <source>
        <dbReference type="ARBA" id="ARBA00009067"/>
    </source>
</evidence>
<keyword evidence="5" id="KW-1185">Reference proteome</keyword>
<evidence type="ECO:0000313" key="4">
    <source>
        <dbReference type="EMBL" id="MFD1393443.1"/>
    </source>
</evidence>